<dbReference type="PROSITE" id="PS00028">
    <property type="entry name" value="ZINC_FINGER_C2H2_1"/>
    <property type="match status" value="1"/>
</dbReference>
<evidence type="ECO:0000313" key="2">
    <source>
        <dbReference type="EMBL" id="MDE8649718.1"/>
    </source>
</evidence>
<proteinExistence type="predicted"/>
<name>A0AAW6LZF5_RHOSG</name>
<gene>
    <name evidence="2" type="ORF">PXH69_32620</name>
</gene>
<evidence type="ECO:0000259" key="1">
    <source>
        <dbReference type="PROSITE" id="PS00028"/>
    </source>
</evidence>
<organism evidence="2 3">
    <name type="scientific">Rhodococcus qingshengii</name>
    <dbReference type="NCBI Taxonomy" id="334542"/>
    <lineage>
        <taxon>Bacteria</taxon>
        <taxon>Bacillati</taxon>
        <taxon>Actinomycetota</taxon>
        <taxon>Actinomycetes</taxon>
        <taxon>Mycobacteriales</taxon>
        <taxon>Nocardiaceae</taxon>
        <taxon>Rhodococcus</taxon>
        <taxon>Rhodococcus erythropolis group</taxon>
    </lineage>
</organism>
<protein>
    <recommendedName>
        <fullName evidence="1">C2H2-type domain-containing protein</fullName>
    </recommendedName>
</protein>
<feature type="domain" description="C2H2-type" evidence="1">
    <location>
        <begin position="10"/>
        <end position="32"/>
    </location>
</feature>
<dbReference type="InterPro" id="IPR013087">
    <property type="entry name" value="Znf_C2H2_type"/>
</dbReference>
<dbReference type="EMBL" id="JARDXE010000031">
    <property type="protein sequence ID" value="MDE8649718.1"/>
    <property type="molecule type" value="Genomic_DNA"/>
</dbReference>
<dbReference type="AlphaFoldDB" id="A0AAW6LZF5"/>
<accession>A0AAW6LZF5</accession>
<sequence>MNEGYFRTQCRHCGDLVYEGPWIPPHKRHHIHHAHRTTCTTNAQQHYRQRLLLTLVGAASPDAH</sequence>
<comment type="caution">
    <text evidence="2">The sequence shown here is derived from an EMBL/GenBank/DDBJ whole genome shotgun (WGS) entry which is preliminary data.</text>
</comment>
<reference evidence="2" key="1">
    <citation type="submission" date="2023-02" db="EMBL/GenBank/DDBJ databases">
        <title>A novel hydrolase synthesized by Rhodococcus erythropolis HQ is responsible for the detoxification of Zearalenone.</title>
        <authorList>
            <person name="Hu J."/>
            <person name="Xu J."/>
        </authorList>
    </citation>
    <scope>NUCLEOTIDE SEQUENCE</scope>
    <source>
        <strain evidence="2">HQ</strain>
    </source>
</reference>
<evidence type="ECO:0000313" key="3">
    <source>
        <dbReference type="Proteomes" id="UP001217325"/>
    </source>
</evidence>
<dbReference type="Proteomes" id="UP001217325">
    <property type="component" value="Unassembled WGS sequence"/>
</dbReference>